<dbReference type="CDD" id="cd19925">
    <property type="entry name" value="REC_citrate_TCS"/>
    <property type="match status" value="1"/>
</dbReference>
<dbReference type="GO" id="GO:0005737">
    <property type="term" value="C:cytoplasm"/>
    <property type="evidence" value="ECO:0007669"/>
    <property type="project" value="UniProtKB-SubCell"/>
</dbReference>
<evidence type="ECO:0000313" key="13">
    <source>
        <dbReference type="Proteomes" id="UP000297065"/>
    </source>
</evidence>
<dbReference type="PIRSF" id="PIRSF006171">
    <property type="entry name" value="RR_citrat_malat"/>
    <property type="match status" value="1"/>
</dbReference>
<evidence type="ECO:0000256" key="1">
    <source>
        <dbReference type="ARBA" id="ARBA00004496"/>
    </source>
</evidence>
<keyword evidence="4 9" id="KW-0902">Two-component regulatory system</keyword>
<gene>
    <name evidence="12" type="ORF">DDIC_12935</name>
</gene>
<evidence type="ECO:0000256" key="8">
    <source>
        <dbReference type="ARBA" id="ARBA00023163"/>
    </source>
</evidence>
<dbReference type="GO" id="GO:0003677">
    <property type="term" value="F:DNA binding"/>
    <property type="evidence" value="ECO:0007669"/>
    <property type="project" value="UniProtKB-KW"/>
</dbReference>
<keyword evidence="6 9" id="KW-0238">DNA-binding</keyword>
<proteinExistence type="predicted"/>
<evidence type="ECO:0000256" key="10">
    <source>
        <dbReference type="PROSITE-ProRule" id="PRU00169"/>
    </source>
</evidence>
<accession>A0A4P7UNX5</accession>
<organism evidence="12 13">
    <name type="scientific">Desulfovibrio desulfuricans</name>
    <dbReference type="NCBI Taxonomy" id="876"/>
    <lineage>
        <taxon>Bacteria</taxon>
        <taxon>Pseudomonadati</taxon>
        <taxon>Thermodesulfobacteriota</taxon>
        <taxon>Desulfovibrionia</taxon>
        <taxon>Desulfovibrionales</taxon>
        <taxon>Desulfovibrionaceae</taxon>
        <taxon>Desulfovibrio</taxon>
    </lineage>
</organism>
<dbReference type="PROSITE" id="PS50110">
    <property type="entry name" value="RESPONSE_REGULATORY"/>
    <property type="match status" value="1"/>
</dbReference>
<dbReference type="InterPro" id="IPR051271">
    <property type="entry name" value="2C-system_Tx_regulators"/>
</dbReference>
<evidence type="ECO:0000256" key="7">
    <source>
        <dbReference type="ARBA" id="ARBA00023159"/>
    </source>
</evidence>
<dbReference type="GO" id="GO:0000156">
    <property type="term" value="F:phosphorelay response regulator activity"/>
    <property type="evidence" value="ECO:0007669"/>
    <property type="project" value="TreeGrafter"/>
</dbReference>
<comment type="subcellular location">
    <subcellularLocation>
        <location evidence="1 9">Cytoplasm</location>
    </subcellularLocation>
</comment>
<keyword evidence="5 9" id="KW-0805">Transcription regulation</keyword>
<sequence length="226" mass="25712">MIRVIIIEDDPMVADLAAGYLDGIDGFRLEHTAHSGEEGLELLRSNHVDLVLLDVFMPGMDGMELLRIIKAQFFHTDVIMITAAQNSDDILNALRMGVADYIVKPFTFERFRESLLQFREKRQLLISPEVHITQEMLDRRIFIKKERPAPESGTPKGIDARTLKTVMQVLQQYEGPFSLKDIEPLTGISRISLKKYFDYLIDTGRLGSVKDYGGPGRPVTLYNWIA</sequence>
<evidence type="ECO:0000256" key="5">
    <source>
        <dbReference type="ARBA" id="ARBA00023015"/>
    </source>
</evidence>
<dbReference type="SUPFAM" id="SSF52172">
    <property type="entry name" value="CheY-like"/>
    <property type="match status" value="1"/>
</dbReference>
<dbReference type="GO" id="GO:0003700">
    <property type="term" value="F:DNA-binding transcription factor activity"/>
    <property type="evidence" value="ECO:0007669"/>
    <property type="project" value="InterPro"/>
</dbReference>
<reference evidence="12 13" key="1">
    <citation type="submission" date="2019-02" db="EMBL/GenBank/DDBJ databases">
        <title>Complete Genome Sequence of Desulfovibrio desulfuricans IC1, a Sulfonate Utilizing Anaerobe.</title>
        <authorList>
            <person name="Day L.A."/>
            <person name="De Leon K.B."/>
            <person name="Wall J.D."/>
        </authorList>
    </citation>
    <scope>NUCLEOTIDE SEQUENCE [LARGE SCALE GENOMIC DNA]</scope>
    <source>
        <strain evidence="12 13">IC1</strain>
    </source>
</reference>
<evidence type="ECO:0000256" key="4">
    <source>
        <dbReference type="ARBA" id="ARBA00023012"/>
    </source>
</evidence>
<evidence type="ECO:0000256" key="9">
    <source>
        <dbReference type="PIRNR" id="PIRNR006171"/>
    </source>
</evidence>
<evidence type="ECO:0000256" key="6">
    <source>
        <dbReference type="ARBA" id="ARBA00023125"/>
    </source>
</evidence>
<dbReference type="Proteomes" id="UP000297065">
    <property type="component" value="Chromosome"/>
</dbReference>
<dbReference type="Pfam" id="PF00072">
    <property type="entry name" value="Response_reg"/>
    <property type="match status" value="1"/>
</dbReference>
<keyword evidence="2 9" id="KW-0963">Cytoplasm</keyword>
<evidence type="ECO:0000313" key="12">
    <source>
        <dbReference type="EMBL" id="QCC86768.1"/>
    </source>
</evidence>
<dbReference type="InterPro" id="IPR001789">
    <property type="entry name" value="Sig_transdc_resp-reg_receiver"/>
</dbReference>
<evidence type="ECO:0000256" key="3">
    <source>
        <dbReference type="ARBA" id="ARBA00022553"/>
    </source>
</evidence>
<name>A0A4P7UNX5_DESDE</name>
<dbReference type="OrthoDB" id="9802426at2"/>
<dbReference type="Gene3D" id="3.40.50.2300">
    <property type="match status" value="1"/>
</dbReference>
<dbReference type="EMBL" id="CP036295">
    <property type="protein sequence ID" value="QCC86768.1"/>
    <property type="molecule type" value="Genomic_DNA"/>
</dbReference>
<dbReference type="SMART" id="SM00448">
    <property type="entry name" value="REC"/>
    <property type="match status" value="1"/>
</dbReference>
<keyword evidence="7 9" id="KW-0010">Activator</keyword>
<feature type="domain" description="Response regulatory" evidence="11">
    <location>
        <begin position="3"/>
        <end position="119"/>
    </location>
</feature>
<dbReference type="PANTHER" id="PTHR45526">
    <property type="entry name" value="TRANSCRIPTIONAL REGULATORY PROTEIN DPIA"/>
    <property type="match status" value="1"/>
</dbReference>
<protein>
    <recommendedName>
        <fullName evidence="9">Transcriptional regulatory protein</fullName>
    </recommendedName>
</protein>
<dbReference type="InterPro" id="IPR011006">
    <property type="entry name" value="CheY-like_superfamily"/>
</dbReference>
<evidence type="ECO:0000256" key="2">
    <source>
        <dbReference type="ARBA" id="ARBA00022490"/>
    </source>
</evidence>
<dbReference type="AlphaFoldDB" id="A0A4P7UNX5"/>
<feature type="modified residue" description="4-aspartylphosphate" evidence="10">
    <location>
        <position position="54"/>
    </location>
</feature>
<dbReference type="RefSeq" id="WP_136400820.1">
    <property type="nucleotide sequence ID" value="NZ_CP036295.1"/>
</dbReference>
<keyword evidence="8 9" id="KW-0804">Transcription</keyword>
<dbReference type="InterPro" id="IPR024187">
    <property type="entry name" value="Sig_transdc_resp-reg_cit/mal"/>
</dbReference>
<keyword evidence="3 10" id="KW-0597">Phosphoprotein</keyword>
<evidence type="ECO:0000259" key="11">
    <source>
        <dbReference type="PROSITE" id="PS50110"/>
    </source>
</evidence>
<dbReference type="PANTHER" id="PTHR45526:SF1">
    <property type="entry name" value="TRANSCRIPTIONAL REGULATORY PROTEIN DCUR-RELATED"/>
    <property type="match status" value="1"/>
</dbReference>